<keyword evidence="1" id="KW-0732">Signal</keyword>
<feature type="chain" id="PRO_5003032758" evidence="1">
    <location>
        <begin position="21"/>
        <end position="81"/>
    </location>
</feature>
<dbReference type="STRING" id="679192.HMPREF9013_0597"/>
<reference evidence="3" key="1">
    <citation type="submission" date="2009-12" db="EMBL/GenBank/DDBJ databases">
        <title>Sequence of Clostridiales genomosp. BVAB3 str. UPII9-5.</title>
        <authorList>
            <person name="Madupu R."/>
            <person name="Durkin A.S."/>
            <person name="Torralba M."/>
            <person name="Methe B."/>
            <person name="Sutton G.G."/>
            <person name="Strausberg R.L."/>
            <person name="Nelson K.E."/>
        </authorList>
    </citation>
    <scope>NUCLEOTIDE SEQUENCE [LARGE SCALE GENOMIC DNA]</scope>
    <source>
        <strain evidence="3">W1219</strain>
    </source>
</reference>
<keyword evidence="2" id="KW-0131">Cell cycle</keyword>
<feature type="signal peptide" evidence="1">
    <location>
        <begin position="1"/>
        <end position="20"/>
    </location>
</feature>
<evidence type="ECO:0000313" key="3">
    <source>
        <dbReference type="Proteomes" id="UP000005017"/>
    </source>
</evidence>
<dbReference type="AlphaFoldDB" id="D2MQP3"/>
<protein>
    <submittedName>
        <fullName evidence="2">Putative cell division protein FtsL</fullName>
    </submittedName>
</protein>
<dbReference type="Proteomes" id="UP000005017">
    <property type="component" value="Unassembled WGS sequence"/>
</dbReference>
<evidence type="ECO:0000256" key="1">
    <source>
        <dbReference type="SAM" id="SignalP"/>
    </source>
</evidence>
<name>D2MQP3_9FIRM</name>
<proteinExistence type="predicted"/>
<keyword evidence="2" id="KW-0132">Cell division</keyword>
<comment type="caution">
    <text evidence="2">The sequence shown here is derived from an EMBL/GenBank/DDBJ whole genome shotgun (WGS) entry which is preliminary data.</text>
</comment>
<dbReference type="eggNOG" id="ENOG5033D6B">
    <property type="taxonomic scope" value="Bacteria"/>
</dbReference>
<evidence type="ECO:0000313" key="2">
    <source>
        <dbReference type="EMBL" id="EFC05312.1"/>
    </source>
</evidence>
<keyword evidence="3" id="KW-1185">Reference proteome</keyword>
<organism evidence="2 3">
    <name type="scientific">Bulleidia extructa W1219</name>
    <dbReference type="NCBI Taxonomy" id="679192"/>
    <lineage>
        <taxon>Bacteria</taxon>
        <taxon>Bacillati</taxon>
        <taxon>Bacillota</taxon>
        <taxon>Erysipelotrichia</taxon>
        <taxon>Erysipelotrichales</taxon>
        <taxon>Erysipelotrichaceae</taxon>
        <taxon>Bulleidia</taxon>
    </lineage>
</organism>
<dbReference type="GO" id="GO:0051301">
    <property type="term" value="P:cell division"/>
    <property type="evidence" value="ECO:0007669"/>
    <property type="project" value="UniProtKB-KW"/>
</dbReference>
<accession>D2MQP3</accession>
<gene>
    <name evidence="2" type="ORF">HMPREF9013_0597</name>
</gene>
<dbReference type="EMBL" id="ADFR01000016">
    <property type="protein sequence ID" value="EFC05312.1"/>
    <property type="molecule type" value="Genomic_DNA"/>
</dbReference>
<sequence length="81" mass="8829">MFILYLISSLFLSNVNNALATQVQKVKSETAALELQNNAIAVETQKLLVADRINKIASKNGMKRNQGNITTVPTPNTKVGE</sequence>